<feature type="region of interest" description="Disordered" evidence="7">
    <location>
        <begin position="622"/>
        <end position="933"/>
    </location>
</feature>
<keyword evidence="8" id="KW-0472">Membrane</keyword>
<keyword evidence="1" id="KW-0479">Metal-binding</keyword>
<feature type="domain" description="Sushi" evidence="10">
    <location>
        <begin position="360"/>
        <end position="423"/>
    </location>
</feature>
<accession>A0ABM1EA01</accession>
<feature type="disulfide bond" evidence="6">
    <location>
        <begin position="515"/>
        <end position="542"/>
    </location>
</feature>
<organism evidence="11 12">
    <name type="scientific">Priapulus caudatus</name>
    <name type="common">Priapulid worm</name>
    <dbReference type="NCBI Taxonomy" id="37621"/>
    <lineage>
        <taxon>Eukaryota</taxon>
        <taxon>Metazoa</taxon>
        <taxon>Ecdysozoa</taxon>
        <taxon>Scalidophora</taxon>
        <taxon>Priapulida</taxon>
        <taxon>Priapulimorpha</taxon>
        <taxon>Priapulimorphida</taxon>
        <taxon>Priapulidae</taxon>
        <taxon>Priapulus</taxon>
    </lineage>
</organism>
<dbReference type="SUPFAM" id="SSF57535">
    <property type="entry name" value="Complement control module/SCR domain"/>
    <property type="match status" value="4"/>
</dbReference>
<dbReference type="InterPro" id="IPR016186">
    <property type="entry name" value="C-type_lectin-like/link_sf"/>
</dbReference>
<feature type="transmembrane region" description="Helical" evidence="8">
    <location>
        <begin position="569"/>
        <end position="593"/>
    </location>
</feature>
<evidence type="ECO:0000313" key="11">
    <source>
        <dbReference type="Proteomes" id="UP000695022"/>
    </source>
</evidence>
<dbReference type="GeneID" id="106810245"/>
<feature type="disulfide bond" evidence="6">
    <location>
        <begin position="394"/>
        <end position="421"/>
    </location>
</feature>
<dbReference type="InterPro" id="IPR016187">
    <property type="entry name" value="CTDL_fold"/>
</dbReference>
<evidence type="ECO:0000259" key="10">
    <source>
        <dbReference type="PROSITE" id="PS50923"/>
    </source>
</evidence>
<gene>
    <name evidence="12" type="primary">LOC106810245</name>
</gene>
<feature type="compositionally biased region" description="Basic and acidic residues" evidence="7">
    <location>
        <begin position="846"/>
        <end position="857"/>
    </location>
</feature>
<dbReference type="SMART" id="SM00607">
    <property type="entry name" value="FTP"/>
    <property type="match status" value="1"/>
</dbReference>
<feature type="disulfide bond" evidence="6">
    <location>
        <begin position="454"/>
        <end position="481"/>
    </location>
</feature>
<feature type="disulfide bond" evidence="6">
    <location>
        <begin position="54"/>
        <end position="81"/>
    </location>
</feature>
<feature type="domain" description="C-type lectin" evidence="9">
    <location>
        <begin position="220"/>
        <end position="356"/>
    </location>
</feature>
<dbReference type="Gene3D" id="2.10.70.10">
    <property type="entry name" value="Complement Module, domain 1"/>
    <property type="match status" value="4"/>
</dbReference>
<evidence type="ECO:0000256" key="3">
    <source>
        <dbReference type="ARBA" id="ARBA00022737"/>
    </source>
</evidence>
<feature type="domain" description="Sushi" evidence="10">
    <location>
        <begin position="24"/>
        <end position="83"/>
    </location>
</feature>
<dbReference type="PROSITE" id="PS50923">
    <property type="entry name" value="SUSHI"/>
    <property type="match status" value="4"/>
</dbReference>
<keyword evidence="11" id="KW-1185">Reference proteome</keyword>
<dbReference type="SUPFAM" id="SSF56436">
    <property type="entry name" value="C-type lectin-like"/>
    <property type="match status" value="1"/>
</dbReference>
<dbReference type="Gene3D" id="3.10.100.10">
    <property type="entry name" value="Mannose-Binding Protein A, subunit A"/>
    <property type="match status" value="1"/>
</dbReference>
<protein>
    <submittedName>
        <fullName evidence="12">Uncharacterized protein LOC106810245</fullName>
    </submittedName>
</protein>
<dbReference type="SMART" id="SM00032">
    <property type="entry name" value="CCP"/>
    <property type="match status" value="4"/>
</dbReference>
<feature type="domain" description="Sushi" evidence="10">
    <location>
        <begin position="424"/>
        <end position="483"/>
    </location>
</feature>
<dbReference type="InterPro" id="IPR006585">
    <property type="entry name" value="FTP1"/>
</dbReference>
<dbReference type="CDD" id="cd00033">
    <property type="entry name" value="CCP"/>
    <property type="match status" value="4"/>
</dbReference>
<evidence type="ECO:0000313" key="12">
    <source>
        <dbReference type="RefSeq" id="XP_014669022.1"/>
    </source>
</evidence>
<sequence>MPQTNSRLCAGIVDCCRVHSEFDLRCNNPEVPANGMVEFSSTTFDPGTEAKYACEKGFDLLGMEARLCQADGTWSNMSPLCALEVGNGKPAIQSSTSDGRGAALANDGRREQTFNKGSCSTTDWQNAPWWSVNLLMSVEVTAIRILNVAENCCAHGATVDIFCTKPIRGQYVTIQILPEPKEYQILNLCEVSIFALNALDRSKCPEPGDLFAPVPALRVFEDKCYLFINDGAMRKPWSEARRQCMTFNGKLAEVRSKKLEGFLGFHLDAITKTAGRDYYWIGAKRYNTTSDKWIWSNGGAVNMTFWGPAQPNNFRGNQHCVGFNWISASEAGLEDWTEGWYWYDVQCERNHSFICQYDPVSCSVPPIPAGSLLIVPPSLNQVGFQIGDKIEYRCQPGHVMMGEPITTCLKTGQWNDLRRYCLYVNCALPATLRNGQFILLDNATHYGGRVERRCKPNYMLEGPAEGMCLANGTWSGADVKCKRIHCGKPIMVQNATHKLDRRSREDKAYSVVYTCTPGYSIYGPAEVHCLGTGKWSAAPPICIGENDLAPPSFSGVESEAPKKKNSKDIGIAIGIALSVLLLLSIVSVLLILYRKKILKIPKMHLPCLREYVYDDVAVPQKRDRTPSKTSNNSGGSSNGSRRPSITHCVPLDAGGEVKVAKNSIIPPPPPPLPSGGVSIMMPPPSALKSNGTPPPALPPTPVPAPLAHSKRPSCAAPTVPYAVGNAMQPPPPQKPLMPPVKPTIGQKPVPSPPNGKSPAVEQGNQPPAKLPKPQMGKIDQGASNTFKKQLSAALYARPSKPKGNSVIKGCSQEDEEKGRAMLQQVLDRKRNSGEIPEDDGAYQETDDAKAEDGHPTYDDPADDYQDHYDPVHNEEDAEDFYENWDVTEQQNQNGGGHENEGYDVSSSTDLINEVAAREGMVDNDLYSSRDNVQ</sequence>
<feature type="compositionally biased region" description="Acidic residues" evidence="7">
    <location>
        <begin position="835"/>
        <end position="845"/>
    </location>
</feature>
<evidence type="ECO:0000256" key="6">
    <source>
        <dbReference type="PROSITE-ProRule" id="PRU00302"/>
    </source>
</evidence>
<keyword evidence="3" id="KW-0677">Repeat</keyword>
<feature type="compositionally biased region" description="Pro residues" evidence="7">
    <location>
        <begin position="728"/>
        <end position="741"/>
    </location>
</feature>
<feature type="compositionally biased region" description="Low complexity" evidence="7">
    <location>
        <begin position="630"/>
        <end position="640"/>
    </location>
</feature>
<keyword evidence="5 6" id="KW-1015">Disulfide bond</keyword>
<keyword evidence="8" id="KW-1133">Transmembrane helix</keyword>
<proteinExistence type="predicted"/>
<feature type="domain" description="Sushi" evidence="10">
    <location>
        <begin position="484"/>
        <end position="544"/>
    </location>
</feature>
<evidence type="ECO:0000256" key="8">
    <source>
        <dbReference type="SAM" id="Phobius"/>
    </source>
</evidence>
<keyword evidence="4" id="KW-0106">Calcium</keyword>
<evidence type="ECO:0000256" key="2">
    <source>
        <dbReference type="ARBA" id="ARBA00022729"/>
    </source>
</evidence>
<dbReference type="CDD" id="cd00037">
    <property type="entry name" value="CLECT"/>
    <property type="match status" value="1"/>
</dbReference>
<evidence type="ECO:0000256" key="1">
    <source>
        <dbReference type="ARBA" id="ARBA00022723"/>
    </source>
</evidence>
<dbReference type="InterPro" id="IPR051277">
    <property type="entry name" value="SEZ6_CSMD_C4BPB_Regulators"/>
</dbReference>
<dbReference type="InterPro" id="IPR001304">
    <property type="entry name" value="C-type_lectin-like"/>
</dbReference>
<evidence type="ECO:0000259" key="9">
    <source>
        <dbReference type="PROSITE" id="PS50041"/>
    </source>
</evidence>
<dbReference type="RefSeq" id="XP_014669022.1">
    <property type="nucleotide sequence ID" value="XM_014813536.1"/>
</dbReference>
<reference evidence="12" key="1">
    <citation type="submission" date="2025-08" db="UniProtKB">
        <authorList>
            <consortium name="RefSeq"/>
        </authorList>
    </citation>
    <scope>IDENTIFICATION</scope>
</reference>
<feature type="compositionally biased region" description="Pro residues" evidence="7">
    <location>
        <begin position="692"/>
        <end position="704"/>
    </location>
</feature>
<dbReference type="InterPro" id="IPR008979">
    <property type="entry name" value="Galactose-bd-like_sf"/>
</dbReference>
<evidence type="ECO:0000256" key="7">
    <source>
        <dbReference type="SAM" id="MobiDB-lite"/>
    </source>
</evidence>
<dbReference type="InterPro" id="IPR000436">
    <property type="entry name" value="Sushi_SCR_CCP_dom"/>
</dbReference>
<dbReference type="SMART" id="SM00034">
    <property type="entry name" value="CLECT"/>
    <property type="match status" value="1"/>
</dbReference>
<evidence type="ECO:0000256" key="4">
    <source>
        <dbReference type="ARBA" id="ARBA00022837"/>
    </source>
</evidence>
<dbReference type="Pfam" id="PF00084">
    <property type="entry name" value="Sushi"/>
    <property type="match status" value="4"/>
</dbReference>
<dbReference type="Gene3D" id="2.60.120.260">
    <property type="entry name" value="Galactose-binding domain-like"/>
    <property type="match status" value="2"/>
</dbReference>
<dbReference type="InterPro" id="IPR035976">
    <property type="entry name" value="Sushi/SCR/CCP_sf"/>
</dbReference>
<keyword evidence="6" id="KW-0768">Sushi</keyword>
<feature type="compositionally biased region" description="Basic and acidic residues" evidence="7">
    <location>
        <begin position="864"/>
        <end position="874"/>
    </location>
</feature>
<comment type="caution">
    <text evidence="6">Lacks conserved residue(s) required for the propagation of feature annotation.</text>
</comment>
<dbReference type="SUPFAM" id="SSF49785">
    <property type="entry name" value="Galactose-binding domain-like"/>
    <property type="match status" value="1"/>
</dbReference>
<dbReference type="Proteomes" id="UP000695022">
    <property type="component" value="Unplaced"/>
</dbReference>
<dbReference type="PANTHER" id="PTHR45656">
    <property type="entry name" value="PROTEIN CBR-CLEC-78"/>
    <property type="match status" value="1"/>
</dbReference>
<dbReference type="PROSITE" id="PS50041">
    <property type="entry name" value="C_TYPE_LECTIN_2"/>
    <property type="match status" value="1"/>
</dbReference>
<keyword evidence="2" id="KW-0732">Signal</keyword>
<dbReference type="PANTHER" id="PTHR45656:SF4">
    <property type="entry name" value="PROTEIN CBR-CLEC-78"/>
    <property type="match status" value="1"/>
</dbReference>
<name>A0ABM1EA01_PRICU</name>
<dbReference type="Pfam" id="PF00059">
    <property type="entry name" value="Lectin_C"/>
    <property type="match status" value="1"/>
</dbReference>
<evidence type="ECO:0000256" key="5">
    <source>
        <dbReference type="ARBA" id="ARBA00023157"/>
    </source>
</evidence>
<feature type="disulfide bond" evidence="6">
    <location>
        <begin position="486"/>
        <end position="529"/>
    </location>
</feature>
<keyword evidence="8" id="KW-0812">Transmembrane</keyword>